<dbReference type="AlphaFoldDB" id="A0A5J9U6Z8"/>
<feature type="compositionally biased region" description="Low complexity" evidence="1">
    <location>
        <begin position="20"/>
        <end position="33"/>
    </location>
</feature>
<evidence type="ECO:0000313" key="3">
    <source>
        <dbReference type="Proteomes" id="UP000324897"/>
    </source>
</evidence>
<comment type="caution">
    <text evidence="2">The sequence shown here is derived from an EMBL/GenBank/DDBJ whole genome shotgun (WGS) entry which is preliminary data.</text>
</comment>
<dbReference type="Gramene" id="TVU19439">
    <property type="protein sequence ID" value="TVU19439"/>
    <property type="gene ID" value="EJB05_35589"/>
</dbReference>
<feature type="region of interest" description="Disordered" evidence="1">
    <location>
        <begin position="57"/>
        <end position="85"/>
    </location>
</feature>
<evidence type="ECO:0000256" key="1">
    <source>
        <dbReference type="SAM" id="MobiDB-lite"/>
    </source>
</evidence>
<organism evidence="2 3">
    <name type="scientific">Eragrostis curvula</name>
    <name type="common">weeping love grass</name>
    <dbReference type="NCBI Taxonomy" id="38414"/>
    <lineage>
        <taxon>Eukaryota</taxon>
        <taxon>Viridiplantae</taxon>
        <taxon>Streptophyta</taxon>
        <taxon>Embryophyta</taxon>
        <taxon>Tracheophyta</taxon>
        <taxon>Spermatophyta</taxon>
        <taxon>Magnoliopsida</taxon>
        <taxon>Liliopsida</taxon>
        <taxon>Poales</taxon>
        <taxon>Poaceae</taxon>
        <taxon>PACMAD clade</taxon>
        <taxon>Chloridoideae</taxon>
        <taxon>Eragrostideae</taxon>
        <taxon>Eragrostidinae</taxon>
        <taxon>Eragrostis</taxon>
    </lineage>
</organism>
<accession>A0A5J9U6Z8</accession>
<feature type="region of interest" description="Disordered" evidence="1">
    <location>
        <begin position="17"/>
        <end position="36"/>
    </location>
</feature>
<sequence>MDEGKLPADDLQQLVTEYPAGSASAASTPSSASHLPLRAPTAGRCLQEWAVTIGKKMGPSAITEKNRNGKRHGLGQKQNGLDPKK</sequence>
<dbReference type="EMBL" id="RWGY01000029">
    <property type="protein sequence ID" value="TVU19439.1"/>
    <property type="molecule type" value="Genomic_DNA"/>
</dbReference>
<gene>
    <name evidence="2" type="ORF">EJB05_35589</name>
</gene>
<reference evidence="2 3" key="1">
    <citation type="journal article" date="2019" name="Sci. Rep.">
        <title>A high-quality genome of Eragrostis curvula grass provides insights into Poaceae evolution and supports new strategies to enhance forage quality.</title>
        <authorList>
            <person name="Carballo J."/>
            <person name="Santos B.A.C.M."/>
            <person name="Zappacosta D."/>
            <person name="Garbus I."/>
            <person name="Selva J.P."/>
            <person name="Gallo C.A."/>
            <person name="Diaz A."/>
            <person name="Albertini E."/>
            <person name="Caccamo M."/>
            <person name="Echenique V."/>
        </authorList>
    </citation>
    <scope>NUCLEOTIDE SEQUENCE [LARGE SCALE GENOMIC DNA]</scope>
    <source>
        <strain evidence="3">cv. Victoria</strain>
        <tissue evidence="2">Leaf</tissue>
    </source>
</reference>
<dbReference type="Proteomes" id="UP000324897">
    <property type="component" value="Chromosome 7"/>
</dbReference>
<keyword evidence="3" id="KW-1185">Reference proteome</keyword>
<protein>
    <submittedName>
        <fullName evidence="2">Uncharacterized protein</fullName>
    </submittedName>
</protein>
<name>A0A5J9U6Z8_9POAL</name>
<evidence type="ECO:0000313" key="2">
    <source>
        <dbReference type="EMBL" id="TVU19439.1"/>
    </source>
</evidence>
<proteinExistence type="predicted"/>